<gene>
    <name evidence="2" type="ORF">Mal15_51070</name>
</gene>
<dbReference type="RefSeq" id="WP_147870166.1">
    <property type="nucleotide sequence ID" value="NZ_CP036264.1"/>
</dbReference>
<keyword evidence="1" id="KW-0472">Membrane</keyword>
<feature type="transmembrane region" description="Helical" evidence="1">
    <location>
        <begin position="76"/>
        <end position="97"/>
    </location>
</feature>
<sequence length="117" mass="13321">MFAGGLLLGVTLLFFAIWLQWTEHHGWPHDTFDGDDDIEYRRRRKKSRLLVNVLIGICGALILAATFAGVGVVYLAAWSIVTLTLVVIVILAGLDAFRTHRHHQDKIRRMRKRALDD</sequence>
<protein>
    <submittedName>
        <fullName evidence="2">Uncharacterized protein</fullName>
    </submittedName>
</protein>
<dbReference type="AlphaFoldDB" id="A0A5B9MLY7"/>
<proteinExistence type="predicted"/>
<evidence type="ECO:0000313" key="2">
    <source>
        <dbReference type="EMBL" id="QEG01031.1"/>
    </source>
</evidence>
<evidence type="ECO:0000256" key="1">
    <source>
        <dbReference type="SAM" id="Phobius"/>
    </source>
</evidence>
<accession>A0A5B9MLY7</accession>
<reference evidence="2 3" key="1">
    <citation type="submission" date="2019-02" db="EMBL/GenBank/DDBJ databases">
        <title>Planctomycetal bacteria perform biofilm scaping via a novel small molecule.</title>
        <authorList>
            <person name="Jeske O."/>
            <person name="Boedeker C."/>
            <person name="Wiegand S."/>
            <person name="Breitling P."/>
            <person name="Kallscheuer N."/>
            <person name="Jogler M."/>
            <person name="Rohde M."/>
            <person name="Petersen J."/>
            <person name="Medema M.H."/>
            <person name="Surup F."/>
            <person name="Jogler C."/>
        </authorList>
    </citation>
    <scope>NUCLEOTIDE SEQUENCE [LARGE SCALE GENOMIC DNA]</scope>
    <source>
        <strain evidence="2 3">Mal15</strain>
    </source>
</reference>
<feature type="transmembrane region" description="Helical" evidence="1">
    <location>
        <begin position="6"/>
        <end position="22"/>
    </location>
</feature>
<organism evidence="2 3">
    <name type="scientific">Stieleria maiorica</name>
    <dbReference type="NCBI Taxonomy" id="2795974"/>
    <lineage>
        <taxon>Bacteria</taxon>
        <taxon>Pseudomonadati</taxon>
        <taxon>Planctomycetota</taxon>
        <taxon>Planctomycetia</taxon>
        <taxon>Pirellulales</taxon>
        <taxon>Pirellulaceae</taxon>
        <taxon>Stieleria</taxon>
    </lineage>
</organism>
<keyword evidence="3" id="KW-1185">Reference proteome</keyword>
<name>A0A5B9MLY7_9BACT</name>
<dbReference type="KEGG" id="smam:Mal15_51070"/>
<evidence type="ECO:0000313" key="3">
    <source>
        <dbReference type="Proteomes" id="UP000321353"/>
    </source>
</evidence>
<feature type="transmembrane region" description="Helical" evidence="1">
    <location>
        <begin position="49"/>
        <end position="70"/>
    </location>
</feature>
<dbReference type="EMBL" id="CP036264">
    <property type="protein sequence ID" value="QEG01031.1"/>
    <property type="molecule type" value="Genomic_DNA"/>
</dbReference>
<keyword evidence="1" id="KW-0812">Transmembrane</keyword>
<keyword evidence="1" id="KW-1133">Transmembrane helix</keyword>
<dbReference type="Proteomes" id="UP000321353">
    <property type="component" value="Chromosome"/>
</dbReference>